<gene>
    <name evidence="2" type="ORF">Tco_1015466</name>
</gene>
<dbReference type="EMBL" id="BQNB010017505">
    <property type="protein sequence ID" value="GJT63986.1"/>
    <property type="molecule type" value="Genomic_DNA"/>
</dbReference>
<evidence type="ECO:0000313" key="2">
    <source>
        <dbReference type="EMBL" id="GJT63986.1"/>
    </source>
</evidence>
<evidence type="ECO:0000256" key="1">
    <source>
        <dbReference type="SAM" id="MobiDB-lite"/>
    </source>
</evidence>
<reference evidence="2" key="1">
    <citation type="journal article" date="2022" name="Int. J. Mol. Sci.">
        <title>Draft Genome of Tanacetum Coccineum: Genomic Comparison of Closely Related Tanacetum-Family Plants.</title>
        <authorList>
            <person name="Yamashiro T."/>
            <person name="Shiraishi A."/>
            <person name="Nakayama K."/>
            <person name="Satake H."/>
        </authorList>
    </citation>
    <scope>NUCLEOTIDE SEQUENCE</scope>
</reference>
<evidence type="ECO:0000313" key="3">
    <source>
        <dbReference type="Proteomes" id="UP001151760"/>
    </source>
</evidence>
<reference evidence="2" key="2">
    <citation type="submission" date="2022-01" db="EMBL/GenBank/DDBJ databases">
        <authorList>
            <person name="Yamashiro T."/>
            <person name="Shiraishi A."/>
            <person name="Satake H."/>
            <person name="Nakayama K."/>
        </authorList>
    </citation>
    <scope>NUCLEOTIDE SEQUENCE</scope>
</reference>
<feature type="region of interest" description="Disordered" evidence="1">
    <location>
        <begin position="181"/>
        <end position="216"/>
    </location>
</feature>
<comment type="caution">
    <text evidence="2">The sequence shown here is derived from an EMBL/GenBank/DDBJ whole genome shotgun (WGS) entry which is preliminary data.</text>
</comment>
<accession>A0ABQ5FKY8</accession>
<keyword evidence="3" id="KW-1185">Reference proteome</keyword>
<proteinExistence type="predicted"/>
<dbReference type="Proteomes" id="UP001151760">
    <property type="component" value="Unassembled WGS sequence"/>
</dbReference>
<sequence>MEAKSFEKGLTEVTEMLKRLQSTLLLHQSKMEESFRQARQDFTLASEKFHRSIKAAIKEEINQEGQVDFLGVQLNQRSPNRKVFKSVEAAEKEKKSKLIQAAVKEKKNRERQAHSYGLQQNRCYKRMDAKLFWKKFVVASQPTKKLRISLGKRFERLSFQEQPYSKRVPRGPCKTAYLHEEIKDSSKTEGNPTISEEDGTDSLREKGENEWQPASENDLQNIQDTLDCCNLKPRMVVTRDDRARSKPSRCSYGPDLRCDHVLHLVVVQGLGSNYKSSGLEFHSTMILVLHLESNGLYGLLFGQRMTWDPGIRVIKILKQHLEDKLKRLQQSEKNEVPSPGHQ</sequence>
<name>A0ABQ5FKY8_9ASTR</name>
<organism evidence="2 3">
    <name type="scientific">Tanacetum coccineum</name>
    <dbReference type="NCBI Taxonomy" id="301880"/>
    <lineage>
        <taxon>Eukaryota</taxon>
        <taxon>Viridiplantae</taxon>
        <taxon>Streptophyta</taxon>
        <taxon>Embryophyta</taxon>
        <taxon>Tracheophyta</taxon>
        <taxon>Spermatophyta</taxon>
        <taxon>Magnoliopsida</taxon>
        <taxon>eudicotyledons</taxon>
        <taxon>Gunneridae</taxon>
        <taxon>Pentapetalae</taxon>
        <taxon>asterids</taxon>
        <taxon>campanulids</taxon>
        <taxon>Asterales</taxon>
        <taxon>Asteraceae</taxon>
        <taxon>Asteroideae</taxon>
        <taxon>Anthemideae</taxon>
        <taxon>Anthemidinae</taxon>
        <taxon>Tanacetum</taxon>
    </lineage>
</organism>
<protein>
    <submittedName>
        <fullName evidence="2">Uncharacterized protein</fullName>
    </submittedName>
</protein>